<comment type="caution">
    <text evidence="5">The sequence shown here is derived from an EMBL/GenBank/DDBJ whole genome shotgun (WGS) entry which is preliminary data.</text>
</comment>
<dbReference type="Pfam" id="PF12833">
    <property type="entry name" value="HTH_18"/>
    <property type="match status" value="1"/>
</dbReference>
<accession>A0A2V1GU01</accession>
<dbReference type="PANTHER" id="PTHR47894">
    <property type="entry name" value="HTH-TYPE TRANSCRIPTIONAL REGULATOR GADX"/>
    <property type="match status" value="1"/>
</dbReference>
<evidence type="ECO:0000256" key="2">
    <source>
        <dbReference type="ARBA" id="ARBA00023125"/>
    </source>
</evidence>
<reference evidence="5 6" key="1">
    <citation type="submission" date="2018-04" db="EMBL/GenBank/DDBJ databases">
        <title>Thalassorhabdus spongiae gen. nov., sp. nov., isolated from a marine sponge in South-West Iceland.</title>
        <authorList>
            <person name="Knobloch S."/>
            <person name="Daussin A."/>
            <person name="Johannsson R."/>
            <person name="Marteinsson V.T."/>
        </authorList>
    </citation>
    <scope>NUCLEOTIDE SEQUENCE [LARGE SCALE GENOMIC DNA]</scope>
    <source>
        <strain evidence="5 6">Hp12</strain>
    </source>
</reference>
<protein>
    <submittedName>
        <fullName evidence="5">AraC family transcriptional regulator</fullName>
    </submittedName>
</protein>
<dbReference type="GO" id="GO:0003700">
    <property type="term" value="F:DNA-binding transcription factor activity"/>
    <property type="evidence" value="ECO:0007669"/>
    <property type="project" value="InterPro"/>
</dbReference>
<dbReference type="PROSITE" id="PS01124">
    <property type="entry name" value="HTH_ARAC_FAMILY_2"/>
    <property type="match status" value="1"/>
</dbReference>
<dbReference type="SUPFAM" id="SSF46689">
    <property type="entry name" value="Homeodomain-like"/>
    <property type="match status" value="1"/>
</dbReference>
<keyword evidence="3" id="KW-0804">Transcription</keyword>
<dbReference type="SMART" id="SM00342">
    <property type="entry name" value="HTH_ARAC"/>
    <property type="match status" value="1"/>
</dbReference>
<evidence type="ECO:0000259" key="4">
    <source>
        <dbReference type="PROSITE" id="PS01124"/>
    </source>
</evidence>
<dbReference type="Pfam" id="PF12625">
    <property type="entry name" value="Arabinose_bd"/>
    <property type="match status" value="1"/>
</dbReference>
<evidence type="ECO:0000313" key="6">
    <source>
        <dbReference type="Proteomes" id="UP000244906"/>
    </source>
</evidence>
<dbReference type="InterPro" id="IPR020449">
    <property type="entry name" value="Tscrpt_reg_AraC-type_HTH"/>
</dbReference>
<proteinExistence type="predicted"/>
<dbReference type="GO" id="GO:0000976">
    <property type="term" value="F:transcription cis-regulatory region binding"/>
    <property type="evidence" value="ECO:0007669"/>
    <property type="project" value="TreeGrafter"/>
</dbReference>
<dbReference type="AlphaFoldDB" id="A0A2V1GU01"/>
<dbReference type="PANTHER" id="PTHR47894:SF1">
    <property type="entry name" value="HTH-TYPE TRANSCRIPTIONAL REGULATOR VQSM"/>
    <property type="match status" value="1"/>
</dbReference>
<dbReference type="GO" id="GO:0005829">
    <property type="term" value="C:cytosol"/>
    <property type="evidence" value="ECO:0007669"/>
    <property type="project" value="TreeGrafter"/>
</dbReference>
<evidence type="ECO:0000256" key="1">
    <source>
        <dbReference type="ARBA" id="ARBA00023015"/>
    </source>
</evidence>
<organism evidence="5 6">
    <name type="scientific">Pelagibaculum spongiae</name>
    <dbReference type="NCBI Taxonomy" id="2080658"/>
    <lineage>
        <taxon>Bacteria</taxon>
        <taxon>Pseudomonadati</taxon>
        <taxon>Pseudomonadota</taxon>
        <taxon>Gammaproteobacteria</taxon>
        <taxon>Oceanospirillales</taxon>
        <taxon>Pelagibaculum</taxon>
    </lineage>
</organism>
<dbReference type="EMBL" id="QDDL01000003">
    <property type="protein sequence ID" value="PVZ69489.1"/>
    <property type="molecule type" value="Genomic_DNA"/>
</dbReference>
<gene>
    <name evidence="5" type="ORF">DC094_09160</name>
</gene>
<evidence type="ECO:0000256" key="3">
    <source>
        <dbReference type="ARBA" id="ARBA00023163"/>
    </source>
</evidence>
<name>A0A2V1GU01_9GAMM</name>
<keyword evidence="1" id="KW-0805">Transcription regulation</keyword>
<dbReference type="InterPro" id="IPR032687">
    <property type="entry name" value="AraC-type_N"/>
</dbReference>
<keyword evidence="2" id="KW-0238">DNA-binding</keyword>
<dbReference type="PRINTS" id="PR00032">
    <property type="entry name" value="HTHARAC"/>
</dbReference>
<dbReference type="OrthoDB" id="5722175at2"/>
<sequence length="343" mass="38615">MSELTDSGVLLRLALSASTALDIDTEQLYQACRLDPALLKQKDLRTPHGAQRKFWQALEEISQDAFIGLHLAEHMPAYKGHVLQYLFLSSPTFGEGLNRALEYQRLLSDAFAARLEQSSPFKNQCQLVISENSEQLYNLRHFSECVTLALALFFKRITNGRFRPLSISFTHPAPSCTDEYQRLLGCQPEFSAQQNSISFDCQLMTLPSSMAEPEILRVHEQLANEHLSKLEKQGIISKVNRAIGEQLENGNVSLDTVAGRLDLKPRSLRSQLTDASASFNQLLADYRCSLAKRLLAGTDDSIDEIVYLTGFSEPSTFYRAFKRWTGVTPIEYRRSKLDNAIAS</sequence>
<dbReference type="InterPro" id="IPR018060">
    <property type="entry name" value="HTH_AraC"/>
</dbReference>
<evidence type="ECO:0000313" key="5">
    <source>
        <dbReference type="EMBL" id="PVZ69489.1"/>
    </source>
</evidence>
<dbReference type="InterPro" id="IPR009057">
    <property type="entry name" value="Homeodomain-like_sf"/>
</dbReference>
<dbReference type="Gene3D" id="1.10.10.60">
    <property type="entry name" value="Homeodomain-like"/>
    <property type="match status" value="1"/>
</dbReference>
<keyword evidence="6" id="KW-1185">Reference proteome</keyword>
<dbReference type="Proteomes" id="UP000244906">
    <property type="component" value="Unassembled WGS sequence"/>
</dbReference>
<dbReference type="RefSeq" id="WP_116686825.1">
    <property type="nucleotide sequence ID" value="NZ_CAWNYD010000003.1"/>
</dbReference>
<feature type="domain" description="HTH araC/xylS-type" evidence="4">
    <location>
        <begin position="237"/>
        <end position="335"/>
    </location>
</feature>